<organism evidence="1 2">
    <name type="scientific">Coemansia aciculifera</name>
    <dbReference type="NCBI Taxonomy" id="417176"/>
    <lineage>
        <taxon>Eukaryota</taxon>
        <taxon>Fungi</taxon>
        <taxon>Fungi incertae sedis</taxon>
        <taxon>Zoopagomycota</taxon>
        <taxon>Kickxellomycotina</taxon>
        <taxon>Kickxellomycetes</taxon>
        <taxon>Kickxellales</taxon>
        <taxon>Kickxellaceae</taxon>
        <taxon>Coemansia</taxon>
    </lineage>
</organism>
<dbReference type="EMBL" id="JANBVB010000013">
    <property type="protein sequence ID" value="KAJ2900029.1"/>
    <property type="molecule type" value="Genomic_DNA"/>
</dbReference>
<name>A0ACC1M908_9FUNG</name>
<dbReference type="Proteomes" id="UP001139981">
    <property type="component" value="Unassembled WGS sequence"/>
</dbReference>
<reference evidence="1" key="1">
    <citation type="submission" date="2022-07" db="EMBL/GenBank/DDBJ databases">
        <title>Phylogenomic reconstructions and comparative analyses of Kickxellomycotina fungi.</title>
        <authorList>
            <person name="Reynolds N.K."/>
            <person name="Stajich J.E."/>
            <person name="Barry K."/>
            <person name="Grigoriev I.V."/>
            <person name="Crous P."/>
            <person name="Smith M.E."/>
        </authorList>
    </citation>
    <scope>NUCLEOTIDE SEQUENCE</scope>
    <source>
        <strain evidence="1">CBS 190363</strain>
    </source>
</reference>
<keyword evidence="2" id="KW-1185">Reference proteome</keyword>
<comment type="caution">
    <text evidence="1">The sequence shown here is derived from an EMBL/GenBank/DDBJ whole genome shotgun (WGS) entry which is preliminary data.</text>
</comment>
<protein>
    <submittedName>
        <fullName evidence="1">GATA type transcriptional activator of nitrogen-regulated proteins</fullName>
    </submittedName>
</protein>
<accession>A0ACC1M908</accession>
<sequence length="660" mass="69164">MDQPRRHSPARVPPPATSTAIRLPPLSSLIDRSFQPPSPAPRQQQQHQHQHQNYLSPYYSAGADQRNYYRYSGSSSSNGSSPNMLGKAATSPLMMPLSHSVSNGPHPSLYHHHHHHHHYRTGTDIDYHANHSRRPDQGVVESASRYLPVPGAFSLSLSPRSSNSSSQGKIPSSSGRLSPPSMIKWAPLPQCSSERISIKEARLMSAASKAAAVKAASTAVASMVKSLGRSSKRAASYSFSNGGSVLPPSKRGRNSSAIEDAGSDRASKGQSDASKGRGAVTSVATTVTTPVGPMTCVNCGTTKTPLWRRDPRGQPICNACGLYLKSYGKMRPMSLKRAQKHAAAAILGASDCGGGGNRGDEGSCPGDGTCNGKGGGPSCDGCPAYNQKHLPHTTRAGVGQSGCGGNGMRRLTAAERAAAIANGAATDEHGNIVGPLPDSAIGPGRVPASVAAAIAASVETASTLFSDAPASGDSVGGVGFERAICFNCGTDYTPLWRRDADGHIACNACGLYFKLHGKHRPISMKRTTIKRRRRGVNPATTASSPSVDLESADCSPSLSPPLPSSLRETTAESGSSMMQSLVEAAAQQSPLVDSVIVANTSSLSSSSSSPTIEAALPSNQEEVQKCREELQRECARLQSLLERSTTLLQMLDNKNNSSGE</sequence>
<proteinExistence type="predicted"/>
<evidence type="ECO:0000313" key="1">
    <source>
        <dbReference type="EMBL" id="KAJ2900029.1"/>
    </source>
</evidence>
<gene>
    <name evidence="1" type="primary">SFU1</name>
    <name evidence="1" type="ORF">IWW38_000737</name>
</gene>
<evidence type="ECO:0000313" key="2">
    <source>
        <dbReference type="Proteomes" id="UP001139981"/>
    </source>
</evidence>